<sequence>MEVVVFDREWIEEQFETLPLWQQSAYTDFAATIADEANTFPCIPARMGFLSNHLRYSFVGDPREEQSIRMLAQCLKDYTKASRTFGKYTTLTVFFHTPHDMRDRFEVADYQQLFWSILNNLTNMDEMEWPKSIPMEPTHHEWEFCFHGEPYFISCATPAHKLRKSRHFSTLLMAIQPRWIFDDINNSTAFGRKIKKLIRQRIADYDTIPGHPDLKWYGQEDSYEWKQYFLSDDNHSPSKCPFLRMSQENGSFRNVSLPFHNNPGRHTD</sequence>
<evidence type="ECO:0000313" key="1">
    <source>
        <dbReference type="EMBL" id="KOY80852.1"/>
    </source>
</evidence>
<name>A0A0M9DIG7_9BACI</name>
<keyword evidence="2" id="KW-1185">Reference proteome</keyword>
<dbReference type="PANTHER" id="PTHR40045">
    <property type="entry name" value="YCGG FAMILY PROTEIN"/>
    <property type="match status" value="1"/>
</dbReference>
<dbReference type="OrthoDB" id="112290at2"/>
<proteinExistence type="predicted"/>
<dbReference type="InterPro" id="IPR014988">
    <property type="entry name" value="Uncharacterised_YqcI/YcgG"/>
</dbReference>
<organism evidence="1 2">
    <name type="scientific">Lysinibacillus macroides</name>
    <dbReference type="NCBI Taxonomy" id="33935"/>
    <lineage>
        <taxon>Bacteria</taxon>
        <taxon>Bacillati</taxon>
        <taxon>Bacillota</taxon>
        <taxon>Bacilli</taxon>
        <taxon>Bacillales</taxon>
        <taxon>Bacillaceae</taxon>
        <taxon>Lysinibacillus</taxon>
    </lineage>
</organism>
<evidence type="ECO:0000313" key="2">
    <source>
        <dbReference type="Proteomes" id="UP000037977"/>
    </source>
</evidence>
<evidence type="ECO:0008006" key="3">
    <source>
        <dbReference type="Google" id="ProtNLM"/>
    </source>
</evidence>
<reference evidence="1 2" key="1">
    <citation type="submission" date="2015-07" db="EMBL/GenBank/DDBJ databases">
        <title>Genome sequencing project for genomic taxonomy and phylogenomics of Bacillus-like bacteria.</title>
        <authorList>
            <person name="Liu B."/>
            <person name="Wang J."/>
            <person name="Zhu Y."/>
            <person name="Liu G."/>
            <person name="Chen Q."/>
            <person name="Chen Z."/>
            <person name="Che J."/>
            <person name="Ge C."/>
            <person name="Shi H."/>
            <person name="Pan Z."/>
            <person name="Liu X."/>
        </authorList>
    </citation>
    <scope>NUCLEOTIDE SEQUENCE [LARGE SCALE GENOMIC DNA]</scope>
    <source>
        <strain evidence="1 2">DSM 54</strain>
    </source>
</reference>
<dbReference type="AlphaFoldDB" id="A0A0M9DIG7"/>
<protein>
    <recommendedName>
        <fullName evidence="3">YqcI/YcgG family protein</fullName>
    </recommendedName>
</protein>
<accession>A0A0M9DIG7</accession>
<comment type="caution">
    <text evidence="1">The sequence shown here is derived from an EMBL/GenBank/DDBJ whole genome shotgun (WGS) entry which is preliminary data.</text>
</comment>
<dbReference type="Proteomes" id="UP000037977">
    <property type="component" value="Unassembled WGS sequence"/>
</dbReference>
<dbReference type="STRING" id="33935.ADM90_16880"/>
<gene>
    <name evidence="1" type="ORF">ADM90_16880</name>
</gene>
<dbReference type="RefSeq" id="WP_053996093.1">
    <property type="nucleotide sequence ID" value="NZ_CP065643.1"/>
</dbReference>
<dbReference type="EMBL" id="LGCI01000010">
    <property type="protein sequence ID" value="KOY80852.1"/>
    <property type="molecule type" value="Genomic_DNA"/>
</dbReference>
<dbReference type="Pfam" id="PF08892">
    <property type="entry name" value="YqcI_YcgG"/>
    <property type="match status" value="1"/>
</dbReference>
<dbReference type="PANTHER" id="PTHR40045:SF1">
    <property type="entry name" value="YQCI_YCGG FAMILY PROTEIN"/>
    <property type="match status" value="1"/>
</dbReference>